<dbReference type="GO" id="GO:0003676">
    <property type="term" value="F:nucleic acid binding"/>
    <property type="evidence" value="ECO:0007669"/>
    <property type="project" value="InterPro"/>
</dbReference>
<comment type="similarity">
    <text evidence="1">Belongs to the mTERF family.</text>
</comment>
<organism evidence="3 4">
    <name type="scientific">Balaenoptera acutorostrata</name>
    <name type="common">Common minke whale</name>
    <name type="synonym">Balaena rostrata</name>
    <dbReference type="NCBI Taxonomy" id="9767"/>
    <lineage>
        <taxon>Eukaryota</taxon>
        <taxon>Metazoa</taxon>
        <taxon>Chordata</taxon>
        <taxon>Craniata</taxon>
        <taxon>Vertebrata</taxon>
        <taxon>Euteleostomi</taxon>
        <taxon>Mammalia</taxon>
        <taxon>Eutheria</taxon>
        <taxon>Laurasiatheria</taxon>
        <taxon>Artiodactyla</taxon>
        <taxon>Whippomorpha</taxon>
        <taxon>Cetacea</taxon>
        <taxon>Mysticeti</taxon>
        <taxon>Balaenopteridae</taxon>
        <taxon>Balaenoptera</taxon>
    </lineage>
</organism>
<gene>
    <name evidence="4" type="primary">MTERF3</name>
</gene>
<dbReference type="GO" id="GO:0061668">
    <property type="term" value="P:mitochondrial ribosome assembly"/>
    <property type="evidence" value="ECO:0007669"/>
    <property type="project" value="TreeGrafter"/>
</dbReference>
<evidence type="ECO:0000313" key="3">
    <source>
        <dbReference type="Proteomes" id="UP001652580"/>
    </source>
</evidence>
<dbReference type="PANTHER" id="PTHR13068:SF194">
    <property type="entry name" value="TRANSCRIPTION TERMINATION FACTOR 3, MITOCHONDRIAL"/>
    <property type="match status" value="1"/>
</dbReference>
<dbReference type="InterPro" id="IPR003690">
    <property type="entry name" value="MTERF"/>
</dbReference>
<evidence type="ECO:0000256" key="2">
    <source>
        <dbReference type="ARBA" id="ARBA00022946"/>
    </source>
</evidence>
<dbReference type="SMART" id="SM00733">
    <property type="entry name" value="Mterf"/>
    <property type="match status" value="5"/>
</dbReference>
<dbReference type="CTD" id="51001"/>
<dbReference type="InterPro" id="IPR038538">
    <property type="entry name" value="MTERF_sf"/>
</dbReference>
<evidence type="ECO:0000256" key="1">
    <source>
        <dbReference type="ARBA" id="ARBA00007692"/>
    </source>
</evidence>
<dbReference type="GeneID" id="103000564"/>
<dbReference type="GO" id="GO:0006390">
    <property type="term" value="P:mitochondrial transcription"/>
    <property type="evidence" value="ECO:0007669"/>
    <property type="project" value="TreeGrafter"/>
</dbReference>
<keyword evidence="2" id="KW-0809">Transit peptide</keyword>
<evidence type="ECO:0000313" key="4">
    <source>
        <dbReference type="RefSeq" id="XP_007165006.2"/>
    </source>
</evidence>
<dbReference type="GO" id="GO:0005739">
    <property type="term" value="C:mitochondrion"/>
    <property type="evidence" value="ECO:0007669"/>
    <property type="project" value="TreeGrafter"/>
</dbReference>
<dbReference type="Gene3D" id="1.25.70.10">
    <property type="entry name" value="Transcription termination factor 3, mitochondrial"/>
    <property type="match status" value="1"/>
</dbReference>
<dbReference type="RefSeq" id="XP_007165006.2">
    <property type="nucleotide sequence ID" value="XM_007164944.3"/>
</dbReference>
<accession>A0A383YQL3</accession>
<name>A0A383YQL3_BALAC</name>
<reference evidence="4" key="1">
    <citation type="submission" date="2025-08" db="UniProtKB">
        <authorList>
            <consortium name="RefSeq"/>
        </authorList>
    </citation>
    <scope>IDENTIFICATION</scope>
</reference>
<dbReference type="PANTHER" id="PTHR13068">
    <property type="entry name" value="CGI-12 PROTEIN-RELATED"/>
    <property type="match status" value="1"/>
</dbReference>
<proteinExistence type="inferred from homology"/>
<protein>
    <submittedName>
        <fullName evidence="4">Transcription termination factor 3, mitochondrial isoform X2</fullName>
    </submittedName>
</protein>
<keyword evidence="3" id="KW-1185">Reference proteome</keyword>
<sequence>MEEDRAITVMSQFKGSQIITKNEEDTATLRKMALLAQQIPRWLNSIKLSSSITATQLRKCFPRAGKTLLPGFFAQPQLSSDDCFLRSGFKTYRTSSVWNSSQSTNSSGQEINCAQNTLLPSVNEPSQKSQKIPSFDSELSLEGLDDLPPLSPLQPISEEEAIQIIADPPLPPSSFTLRDYVDHSETLKKLVLLGVDLSKIEKHPDAANLLLRLDFEKDIKQILLFLKDLGIEDNQLGTFLTKNYAIFSEDLENLKTRVAYLLSKNFSKVDIAQMVRNAPFLLSFSVERLDNRLGFFQKELELSVKKVYRLELGFKRNEIQHMITKIPKMLTANKRKVTETFDYVHNVMCVPHHIIVKFPQVFNSRLFKVKERHLFLAYLGRAQYDPAKPNYISLDKLVSVPDEIFCEEMAKASVQDFEKFLKTL</sequence>
<dbReference type="Pfam" id="PF02536">
    <property type="entry name" value="mTERF"/>
    <property type="match status" value="2"/>
</dbReference>
<dbReference type="AlphaFoldDB" id="A0A383YQL3"/>
<dbReference type="Proteomes" id="UP001652580">
    <property type="component" value="Chromosome 17"/>
</dbReference>